<keyword evidence="1" id="KW-0175">Coiled coil</keyword>
<feature type="domain" description="SAP" evidence="3">
    <location>
        <begin position="190"/>
        <end position="224"/>
    </location>
</feature>
<evidence type="ECO:0000259" key="3">
    <source>
        <dbReference type="PROSITE" id="PS50800"/>
    </source>
</evidence>
<dbReference type="GO" id="GO:0005634">
    <property type="term" value="C:nucleus"/>
    <property type="evidence" value="ECO:0007669"/>
    <property type="project" value="TreeGrafter"/>
</dbReference>
<dbReference type="OrthoDB" id="21006at2759"/>
<dbReference type="GO" id="GO:0006355">
    <property type="term" value="P:regulation of DNA-templated transcription"/>
    <property type="evidence" value="ECO:0007669"/>
    <property type="project" value="InterPro"/>
</dbReference>
<dbReference type="SMART" id="SM00513">
    <property type="entry name" value="SAP"/>
    <property type="match status" value="1"/>
</dbReference>
<dbReference type="Gene3D" id="1.10.720.30">
    <property type="entry name" value="SAP domain"/>
    <property type="match status" value="1"/>
</dbReference>
<dbReference type="PANTHER" id="PTHR14304:SF11">
    <property type="entry name" value="SAP DOMAIN-CONTAINING PROTEIN"/>
    <property type="match status" value="1"/>
</dbReference>
<feature type="non-terminal residue" evidence="4">
    <location>
        <position position="700"/>
    </location>
</feature>
<feature type="coiled-coil region" evidence="1">
    <location>
        <begin position="372"/>
        <end position="399"/>
    </location>
</feature>
<dbReference type="PROSITE" id="PS50800">
    <property type="entry name" value="SAP"/>
    <property type="match status" value="1"/>
</dbReference>
<keyword evidence="5" id="KW-1185">Reference proteome</keyword>
<gene>
    <name evidence="4" type="ORF">NTEN_LOCUS6161</name>
</gene>
<proteinExistence type="predicted"/>
<dbReference type="InterPro" id="IPR036361">
    <property type="entry name" value="SAP_dom_sf"/>
</dbReference>
<dbReference type="InterPro" id="IPR003034">
    <property type="entry name" value="SAP_dom"/>
</dbReference>
<feature type="region of interest" description="Disordered" evidence="2">
    <location>
        <begin position="252"/>
        <end position="283"/>
    </location>
</feature>
<evidence type="ECO:0000256" key="1">
    <source>
        <dbReference type="SAM" id="Coils"/>
    </source>
</evidence>
<dbReference type="InterPro" id="IPR025224">
    <property type="entry name" value="CCAR1/CCAR2"/>
</dbReference>
<evidence type="ECO:0000313" key="4">
    <source>
        <dbReference type="EMBL" id="CAA9999953.1"/>
    </source>
</evidence>
<accession>A0A6H5GAH0</accession>
<dbReference type="SUPFAM" id="SSF68906">
    <property type="entry name" value="SAP domain"/>
    <property type="match status" value="1"/>
</dbReference>
<feature type="compositionally biased region" description="Basic and acidic residues" evidence="2">
    <location>
        <begin position="252"/>
        <end position="261"/>
    </location>
</feature>
<protein>
    <recommendedName>
        <fullName evidence="3">SAP domain-containing protein</fullName>
    </recommendedName>
</protein>
<evidence type="ECO:0000313" key="5">
    <source>
        <dbReference type="Proteomes" id="UP000479000"/>
    </source>
</evidence>
<sequence length="700" mass="78243">MTRVTGNNVWADDLGVISNYLRSSTSEKASFKICIEFFDIFDLHALKNSQNMIKLCRTSTFQHMEVLYVDPPRQNDAILEPPDMDYLYVAKVMLLSSPGLEELLAKTGITSELENSSKDESDDDSVSSSASNVTHVSRLVHFMVGTRGKEPMAIGGPWSPSLDGNNPKSDPGVLVKTAIRCCKALTGIDLSSCTQCELRDELEARNLSPKGLKSQLVARLAKAIKTEADEEEANGNVMDDPNAVLDDTVDNKETKESKENRPASPSQSTTSKKSEDKQKVKKLVQKVSIRDTVHYKKLSEKPKLEDGEGKMETDIREEDLVLGNRVLLEMKKTPPAPSPSKKKKATDAANLQSGFVMHNGSLIDVSKLLGQLSKSENSKLDTERELNKLKSDYNKLKETQGKSDRIIKDLQSDIRTYKDKMATTYVDLASAQSGREHLNRIALMVRRYELGTYLTNEMLQNADAYISQGEFSLEKSFIDLEANGLPALEGFYWKVKTMIYQQRKPVCCVQIDVTTVIASISCATVDKRCVRRRVPACECFVLLSARYGRRQVINSRSSGDQLQDVLRSEQASRRSLQMIHVCPVRVLSRNSANRDYYDRNSICFVNMGLANEQFLVEKHAKLYQCPSAPSGRWGYESLNPGIRARVKHLWPISLWISLPGFGNEDEGLSPRVSIPSIPYVPSISIFPMEGKPRKTANTSN</sequence>
<evidence type="ECO:0000256" key="2">
    <source>
        <dbReference type="SAM" id="MobiDB-lite"/>
    </source>
</evidence>
<dbReference type="Proteomes" id="UP000479000">
    <property type="component" value="Unassembled WGS sequence"/>
</dbReference>
<dbReference type="SMART" id="SM01122">
    <property type="entry name" value="DBC1"/>
    <property type="match status" value="1"/>
</dbReference>
<dbReference type="EMBL" id="CADCXU010009075">
    <property type="protein sequence ID" value="CAA9999953.1"/>
    <property type="molecule type" value="Genomic_DNA"/>
</dbReference>
<name>A0A6H5GAH0_9HEMI</name>
<dbReference type="InterPro" id="IPR025954">
    <property type="entry name" value="DBC1/CARP1_inactive_NUDIX"/>
</dbReference>
<dbReference type="PANTHER" id="PTHR14304">
    <property type="entry name" value="CELL DIVISION CYCLE AND APOPTOSIS REGULATOR PROTEIN"/>
    <property type="match status" value="1"/>
</dbReference>
<organism evidence="4 5">
    <name type="scientific">Nesidiocoris tenuis</name>
    <dbReference type="NCBI Taxonomy" id="355587"/>
    <lineage>
        <taxon>Eukaryota</taxon>
        <taxon>Metazoa</taxon>
        <taxon>Ecdysozoa</taxon>
        <taxon>Arthropoda</taxon>
        <taxon>Hexapoda</taxon>
        <taxon>Insecta</taxon>
        <taxon>Pterygota</taxon>
        <taxon>Neoptera</taxon>
        <taxon>Paraneoptera</taxon>
        <taxon>Hemiptera</taxon>
        <taxon>Heteroptera</taxon>
        <taxon>Panheteroptera</taxon>
        <taxon>Cimicomorpha</taxon>
        <taxon>Miridae</taxon>
        <taxon>Dicyphina</taxon>
        <taxon>Nesidiocoris</taxon>
    </lineage>
</organism>
<reference evidence="4 5" key="1">
    <citation type="submission" date="2020-02" db="EMBL/GenBank/DDBJ databases">
        <authorList>
            <person name="Ferguson B K."/>
        </authorList>
    </citation>
    <scope>NUCLEOTIDE SEQUENCE [LARGE SCALE GENOMIC DNA]</scope>
</reference>
<dbReference type="AlphaFoldDB" id="A0A6H5GAH0"/>
<dbReference type="Pfam" id="PF14443">
    <property type="entry name" value="DBC1"/>
    <property type="match status" value="1"/>
</dbReference>